<proteinExistence type="predicted"/>
<accession>A0A7K8JZI7</accession>
<dbReference type="Proteomes" id="UP000533896">
    <property type="component" value="Unassembled WGS sequence"/>
</dbReference>
<dbReference type="OrthoDB" id="9214535at2759"/>
<evidence type="ECO:0000313" key="2">
    <source>
        <dbReference type="Proteomes" id="UP000533896"/>
    </source>
</evidence>
<dbReference type="EMBL" id="VWYV01000484">
    <property type="protein sequence ID" value="NXE10211.1"/>
    <property type="molecule type" value="Genomic_DNA"/>
</dbReference>
<feature type="non-terminal residue" evidence="1">
    <location>
        <position position="202"/>
    </location>
</feature>
<reference evidence="1 2" key="1">
    <citation type="submission" date="2019-09" db="EMBL/GenBank/DDBJ databases">
        <title>Bird 10,000 Genomes (B10K) Project - Family phase.</title>
        <authorList>
            <person name="Zhang G."/>
        </authorList>
    </citation>
    <scope>NUCLEOTIDE SEQUENCE [LARGE SCALE GENOMIC DNA]</scope>
    <source>
        <strain evidence="1">B10K-CU-031-23</strain>
    </source>
</reference>
<protein>
    <submittedName>
        <fullName evidence="1">PO24 protein</fullName>
    </submittedName>
</protein>
<organism evidence="1 2">
    <name type="scientific">Lophotis ruficrista</name>
    <dbReference type="NCBI Taxonomy" id="172689"/>
    <lineage>
        <taxon>Eukaryota</taxon>
        <taxon>Metazoa</taxon>
        <taxon>Chordata</taxon>
        <taxon>Craniata</taxon>
        <taxon>Vertebrata</taxon>
        <taxon>Euteleostomi</taxon>
        <taxon>Archelosauria</taxon>
        <taxon>Archosauria</taxon>
        <taxon>Dinosauria</taxon>
        <taxon>Saurischia</taxon>
        <taxon>Theropoda</taxon>
        <taxon>Coelurosauria</taxon>
        <taxon>Aves</taxon>
        <taxon>Neognathae</taxon>
        <taxon>Neoaves</taxon>
        <taxon>Otidimorphae</taxon>
        <taxon>Otidiformes</taxon>
        <taxon>Otididae</taxon>
        <taxon>Lophotis</taxon>
    </lineage>
</organism>
<gene>
    <name evidence="1" type="primary">Po24</name>
    <name evidence="1" type="ORF">LOPRUF_R09827</name>
</gene>
<evidence type="ECO:0000313" key="1">
    <source>
        <dbReference type="EMBL" id="NXE10211.1"/>
    </source>
</evidence>
<comment type="caution">
    <text evidence="1">The sequence shown here is derived from an EMBL/GenBank/DDBJ whole genome shotgun (WGS) entry which is preliminary data.</text>
</comment>
<keyword evidence="2" id="KW-1185">Reference proteome</keyword>
<dbReference type="AlphaFoldDB" id="A0A7K8JZI7"/>
<feature type="non-terminal residue" evidence="1">
    <location>
        <position position="1"/>
    </location>
</feature>
<sequence>RANICPTREFLARGRQELQVKSCRHCLAENESCPHIIGYCPVVQDMRIKRHNQLCESLANEAKKKDWIIFNEPLLKSDQNELDKPDLIFVKDNQALVVDMIIRYETPPATSLVDAANEKVKKCEHLKIQIQELTNCENIKFYGFPIGARGKWHQGNYELLTELGLSSSRREKVARQMSNRALFTSLDIMHIFMSKSRSVMRS</sequence>
<name>A0A7K8JZI7_9AVES</name>